<feature type="non-terminal residue" evidence="1">
    <location>
        <position position="49"/>
    </location>
</feature>
<protein>
    <submittedName>
        <fullName evidence="1">CPK2 protein</fullName>
    </submittedName>
</protein>
<dbReference type="OrthoDB" id="10477160at2759"/>
<sequence>TTLRVMDNGLRMIEELQTDKELERWIEEVWVKQFGNVAKTHEMIFGSGE</sequence>
<dbReference type="EMBL" id="CAJNDS010000430">
    <property type="protein sequence ID" value="CAE7205256.1"/>
    <property type="molecule type" value="Genomic_DNA"/>
</dbReference>
<name>A0A812JE46_9DINO</name>
<evidence type="ECO:0000313" key="2">
    <source>
        <dbReference type="Proteomes" id="UP000604046"/>
    </source>
</evidence>
<dbReference type="AlphaFoldDB" id="A0A812JE46"/>
<comment type="caution">
    <text evidence="1">The sequence shown here is derived from an EMBL/GenBank/DDBJ whole genome shotgun (WGS) entry which is preliminary data.</text>
</comment>
<proteinExistence type="predicted"/>
<evidence type="ECO:0000313" key="1">
    <source>
        <dbReference type="EMBL" id="CAE7205256.1"/>
    </source>
</evidence>
<accession>A0A812JE46</accession>
<keyword evidence="2" id="KW-1185">Reference proteome</keyword>
<dbReference type="Proteomes" id="UP000604046">
    <property type="component" value="Unassembled WGS sequence"/>
</dbReference>
<reference evidence="1" key="1">
    <citation type="submission" date="2021-02" db="EMBL/GenBank/DDBJ databases">
        <authorList>
            <person name="Dougan E. K."/>
            <person name="Rhodes N."/>
            <person name="Thang M."/>
            <person name="Chan C."/>
        </authorList>
    </citation>
    <scope>NUCLEOTIDE SEQUENCE</scope>
</reference>
<organism evidence="1 2">
    <name type="scientific">Symbiodinium natans</name>
    <dbReference type="NCBI Taxonomy" id="878477"/>
    <lineage>
        <taxon>Eukaryota</taxon>
        <taxon>Sar</taxon>
        <taxon>Alveolata</taxon>
        <taxon>Dinophyceae</taxon>
        <taxon>Suessiales</taxon>
        <taxon>Symbiodiniaceae</taxon>
        <taxon>Symbiodinium</taxon>
    </lineage>
</organism>
<gene>
    <name evidence="1" type="primary">CPK2</name>
    <name evidence="1" type="ORF">SNAT2548_LOCUS6458</name>
</gene>